<name>A0A1D1V9B3_RAMVA</name>
<feature type="region of interest" description="Disordered" evidence="1">
    <location>
        <begin position="42"/>
        <end position="67"/>
    </location>
</feature>
<gene>
    <name evidence="3" type="primary">RvY_07042-1</name>
    <name evidence="3" type="synonym">RvY_07042.1</name>
    <name evidence="3" type="ORF">RvY_07042</name>
</gene>
<accession>A0A1D1V9B3</accession>
<keyword evidence="4" id="KW-1185">Reference proteome</keyword>
<proteinExistence type="predicted"/>
<comment type="caution">
    <text evidence="3">The sequence shown here is derived from an EMBL/GenBank/DDBJ whole genome shotgun (WGS) entry which is preliminary data.</text>
</comment>
<evidence type="ECO:0000313" key="3">
    <source>
        <dbReference type="EMBL" id="GAU95423.1"/>
    </source>
</evidence>
<keyword evidence="2" id="KW-0732">Signal</keyword>
<evidence type="ECO:0000256" key="2">
    <source>
        <dbReference type="SAM" id="SignalP"/>
    </source>
</evidence>
<evidence type="ECO:0000256" key="1">
    <source>
        <dbReference type="SAM" id="MobiDB-lite"/>
    </source>
</evidence>
<feature type="chain" id="PRO_5008898191" evidence="2">
    <location>
        <begin position="31"/>
        <end position="155"/>
    </location>
</feature>
<protein>
    <submittedName>
        <fullName evidence="3">Uncharacterized protein</fullName>
    </submittedName>
</protein>
<sequence>MAPVSRARFPAQYLLMTFLPFMLVTDLSVAFRFPRQPHPKPVFAQFEDDSITPKSPPSDRRTHDSSPVPEHLIKIRMFIGDLGMMEQEFESLNPAPLSRQDRELPTATSKSPITRFRLSTRTSRRTTVPGVGIHHDDSSWAKGVKLLARLLRFHA</sequence>
<feature type="signal peptide" evidence="2">
    <location>
        <begin position="1"/>
        <end position="30"/>
    </location>
</feature>
<dbReference type="EMBL" id="BDGG01000003">
    <property type="protein sequence ID" value="GAU95423.1"/>
    <property type="molecule type" value="Genomic_DNA"/>
</dbReference>
<organism evidence="3 4">
    <name type="scientific">Ramazzottius varieornatus</name>
    <name type="common">Water bear</name>
    <name type="synonym">Tardigrade</name>
    <dbReference type="NCBI Taxonomy" id="947166"/>
    <lineage>
        <taxon>Eukaryota</taxon>
        <taxon>Metazoa</taxon>
        <taxon>Ecdysozoa</taxon>
        <taxon>Tardigrada</taxon>
        <taxon>Eutardigrada</taxon>
        <taxon>Parachela</taxon>
        <taxon>Hypsibioidea</taxon>
        <taxon>Ramazzottiidae</taxon>
        <taxon>Ramazzottius</taxon>
    </lineage>
</organism>
<dbReference type="AlphaFoldDB" id="A0A1D1V9B3"/>
<dbReference type="Proteomes" id="UP000186922">
    <property type="component" value="Unassembled WGS sequence"/>
</dbReference>
<reference evidence="3 4" key="1">
    <citation type="journal article" date="2016" name="Nat. Commun.">
        <title>Extremotolerant tardigrade genome and improved radiotolerance of human cultured cells by tardigrade-unique protein.</title>
        <authorList>
            <person name="Hashimoto T."/>
            <person name="Horikawa D.D."/>
            <person name="Saito Y."/>
            <person name="Kuwahara H."/>
            <person name="Kozuka-Hata H."/>
            <person name="Shin-I T."/>
            <person name="Minakuchi Y."/>
            <person name="Ohishi K."/>
            <person name="Motoyama A."/>
            <person name="Aizu T."/>
            <person name="Enomoto A."/>
            <person name="Kondo K."/>
            <person name="Tanaka S."/>
            <person name="Hara Y."/>
            <person name="Koshikawa S."/>
            <person name="Sagara H."/>
            <person name="Miura T."/>
            <person name="Yokobori S."/>
            <person name="Miyagawa K."/>
            <person name="Suzuki Y."/>
            <person name="Kubo T."/>
            <person name="Oyama M."/>
            <person name="Kohara Y."/>
            <person name="Fujiyama A."/>
            <person name="Arakawa K."/>
            <person name="Katayama T."/>
            <person name="Toyoda A."/>
            <person name="Kunieda T."/>
        </authorList>
    </citation>
    <scope>NUCLEOTIDE SEQUENCE [LARGE SCALE GENOMIC DNA]</scope>
    <source>
        <strain evidence="3 4">YOKOZUNA-1</strain>
    </source>
</reference>
<evidence type="ECO:0000313" key="4">
    <source>
        <dbReference type="Proteomes" id="UP000186922"/>
    </source>
</evidence>